<sequence length="651" mass="71582">MSEQNPFPESAHSKDEAPAQSVRPARTPQAAPAASTVFTPFNFLLISGLAYLVLQSSEYKLDSTELFQKGLTYFSEFTANGGSGSGSGSGLGLYAICSREGNQIYTSELDTPQVQCVLVNNDTIIGLGAQALVEETAASLESDSNPSTKDLQVYYLPESGIMTPGFTDSHAHTLQYGHAQLLNLAGIRSVDGKYLMSAEVIRRLETYVDENREAVEGGAWIEGQGWDQTLWEGKQFPTAADFDKSPKLRGLPIALKRIDIHAEWISSSILSLMGTLPESVPGGKIMRHPDDDTPTGVFLDNAMGLVDFVRPQWTEKQMKMYLDRTVGDAVAKGVTGIHDAFGLPEHIEFYQRMADEGKLPIRFYIMRKCPDREKYCGDELPMIDNAGDGKLNVRSVKLFADGALGSWGAAMLEPYSDRPEETGIMVTPEEAWTGLIDDFVRNVSMQNVHCIGDRANRVVLDAMELAIAKYGPADRRLRIEHAQIMTEDDLARAVKLGVIGSYQPTHATSDMWYAEDRIGKDRLKGAYAWQTYIQLGGRIALGSDFPVESIDPLKGFFAAISRTDEAGDSPHGRDGWFPEQKLTRDQALRGFTIDAAYASFQENITGSFKVGKKFDAVIWDRDIMRVAPATEVLHAKVSATIVDGRPVYGSL</sequence>
<dbReference type="PANTHER" id="PTHR22642">
    <property type="entry name" value="IMIDAZOLONEPROPIONASE"/>
    <property type="match status" value="1"/>
</dbReference>
<evidence type="ECO:0000256" key="1">
    <source>
        <dbReference type="SAM" id="MobiDB-lite"/>
    </source>
</evidence>
<feature type="domain" description="Amidohydrolase 3" evidence="2">
    <location>
        <begin position="160"/>
        <end position="648"/>
    </location>
</feature>
<organism evidence="3 4">
    <name type="scientific">Filobasidium floriforme</name>
    <dbReference type="NCBI Taxonomy" id="5210"/>
    <lineage>
        <taxon>Eukaryota</taxon>
        <taxon>Fungi</taxon>
        <taxon>Dikarya</taxon>
        <taxon>Basidiomycota</taxon>
        <taxon>Agaricomycotina</taxon>
        <taxon>Tremellomycetes</taxon>
        <taxon>Filobasidiales</taxon>
        <taxon>Filobasidiaceae</taxon>
        <taxon>Filobasidium</taxon>
    </lineage>
</organism>
<proteinExistence type="predicted"/>
<dbReference type="Gene3D" id="2.30.40.10">
    <property type="entry name" value="Urease, subunit C, domain 1"/>
    <property type="match status" value="1"/>
</dbReference>
<dbReference type="Pfam" id="PF07969">
    <property type="entry name" value="Amidohydro_3"/>
    <property type="match status" value="1"/>
</dbReference>
<feature type="region of interest" description="Disordered" evidence="1">
    <location>
        <begin position="1"/>
        <end position="28"/>
    </location>
</feature>
<evidence type="ECO:0000313" key="4">
    <source>
        <dbReference type="Proteomes" id="UP000812966"/>
    </source>
</evidence>
<dbReference type="InterPro" id="IPR011059">
    <property type="entry name" value="Metal-dep_hydrolase_composite"/>
</dbReference>
<evidence type="ECO:0000259" key="2">
    <source>
        <dbReference type="Pfam" id="PF07969"/>
    </source>
</evidence>
<dbReference type="GO" id="GO:0016810">
    <property type="term" value="F:hydrolase activity, acting on carbon-nitrogen (but not peptide) bonds"/>
    <property type="evidence" value="ECO:0007669"/>
    <property type="project" value="InterPro"/>
</dbReference>
<dbReference type="InterPro" id="IPR013108">
    <property type="entry name" value="Amidohydro_3"/>
</dbReference>
<dbReference type="InterPro" id="IPR033932">
    <property type="entry name" value="YtcJ-like"/>
</dbReference>
<evidence type="ECO:0000313" key="3">
    <source>
        <dbReference type="EMBL" id="KAG7566902.1"/>
    </source>
</evidence>
<reference evidence="3" key="1">
    <citation type="submission" date="2020-04" db="EMBL/GenBank/DDBJ databases">
        <title>Analysis of mating type loci in Filobasidium floriforme.</title>
        <authorList>
            <person name="Nowrousian M."/>
        </authorList>
    </citation>
    <scope>NUCLEOTIDE SEQUENCE</scope>
    <source>
        <strain evidence="3">CBS 6242</strain>
    </source>
</reference>
<dbReference type="Gene3D" id="3.10.310.70">
    <property type="match status" value="1"/>
</dbReference>
<dbReference type="InterPro" id="IPR032466">
    <property type="entry name" value="Metal_Hydrolase"/>
</dbReference>
<name>A0A8K0JRD3_9TREE</name>
<dbReference type="EMBL" id="JABELV010000019">
    <property type="protein sequence ID" value="KAG7566902.1"/>
    <property type="molecule type" value="Genomic_DNA"/>
</dbReference>
<dbReference type="Proteomes" id="UP000812966">
    <property type="component" value="Unassembled WGS sequence"/>
</dbReference>
<dbReference type="CDD" id="cd01300">
    <property type="entry name" value="YtcJ_like"/>
    <property type="match status" value="1"/>
</dbReference>
<protein>
    <recommendedName>
        <fullName evidence="2">Amidohydrolase 3 domain-containing protein</fullName>
    </recommendedName>
</protein>
<keyword evidence="4" id="KW-1185">Reference proteome</keyword>
<dbReference type="PANTHER" id="PTHR22642:SF2">
    <property type="entry name" value="PROTEIN LONG AFTER FAR-RED 3"/>
    <property type="match status" value="1"/>
</dbReference>
<dbReference type="AlphaFoldDB" id="A0A8K0JRD3"/>
<dbReference type="SUPFAM" id="SSF51338">
    <property type="entry name" value="Composite domain of metallo-dependent hydrolases"/>
    <property type="match status" value="1"/>
</dbReference>
<accession>A0A8K0JRD3</accession>
<comment type="caution">
    <text evidence="3">The sequence shown here is derived from an EMBL/GenBank/DDBJ whole genome shotgun (WGS) entry which is preliminary data.</text>
</comment>
<gene>
    <name evidence="3" type="ORF">FFLO_01403</name>
</gene>
<dbReference type="Gene3D" id="3.20.20.140">
    <property type="entry name" value="Metal-dependent hydrolases"/>
    <property type="match status" value="1"/>
</dbReference>
<dbReference type="SUPFAM" id="SSF51556">
    <property type="entry name" value="Metallo-dependent hydrolases"/>
    <property type="match status" value="1"/>
</dbReference>